<proteinExistence type="predicted"/>
<dbReference type="Gene3D" id="3.50.50.60">
    <property type="entry name" value="FAD/NAD(P)-binding domain"/>
    <property type="match status" value="1"/>
</dbReference>
<evidence type="ECO:0000313" key="5">
    <source>
        <dbReference type="Proteomes" id="UP000829925"/>
    </source>
</evidence>
<dbReference type="Pfam" id="PF01494">
    <property type="entry name" value="FAD_binding_3"/>
    <property type="match status" value="1"/>
</dbReference>
<evidence type="ECO:0000259" key="3">
    <source>
        <dbReference type="Pfam" id="PF01494"/>
    </source>
</evidence>
<organism evidence="4 5">
    <name type="scientific">Hymenobacter aerilatus</name>
    <dbReference type="NCBI Taxonomy" id="2932251"/>
    <lineage>
        <taxon>Bacteria</taxon>
        <taxon>Pseudomonadati</taxon>
        <taxon>Bacteroidota</taxon>
        <taxon>Cytophagia</taxon>
        <taxon>Cytophagales</taxon>
        <taxon>Hymenobacteraceae</taxon>
        <taxon>Hymenobacter</taxon>
    </lineage>
</organism>
<dbReference type="PRINTS" id="PR00420">
    <property type="entry name" value="RNGMNOXGNASE"/>
</dbReference>
<dbReference type="SUPFAM" id="SSF54373">
    <property type="entry name" value="FAD-linked reductases, C-terminal domain"/>
    <property type="match status" value="1"/>
</dbReference>
<sequence>MHFLIIGAGIGGLTAAIALRRQGHTVQVYEAAPMLREVGAGVVLGLNAMRALHDLGLHETIRAAGSPITELHLVDQQGRQLNHTDTRPFSHRLGFENLGIHRAALQQALLRQLPSHCLTLACPFERFEVLTTGEVRAHFADGSQAVGHALLGADGIRSRVRRQLLPGTEPRYAGYTCWRAVVDATALRLPTGHAYETWGRTGRFGYVPLAHGQTYWFACINSAQPRNPRFQHFRAADLRRHFADFHAPVPQLLALTRDDQLLWNDITDLKPITHFAYGPVLLLGDAAHATTPNLGQGAGQAVEDAAILANCLANQADIREAFQTFEARRHARTTRIVRLSWQLGRVAQLESPTLVRLRNTIMRYVPASINQQQMAFLFEEGY</sequence>
<reference evidence="4 5" key="1">
    <citation type="submission" date="2022-04" db="EMBL/GenBank/DDBJ databases">
        <title>Hymenobacter sp. isolated from the air.</title>
        <authorList>
            <person name="Won M."/>
            <person name="Lee C.-M."/>
            <person name="Woen H.-Y."/>
            <person name="Kwon S.-W."/>
        </authorList>
    </citation>
    <scope>NUCLEOTIDE SEQUENCE [LARGE SCALE GENOMIC DNA]</scope>
    <source>
        <strain evidence="5">5413 J-13</strain>
    </source>
</reference>
<protein>
    <submittedName>
        <fullName evidence="4">FAD-dependent monooxygenase</fullName>
    </submittedName>
</protein>
<evidence type="ECO:0000256" key="2">
    <source>
        <dbReference type="ARBA" id="ARBA00023033"/>
    </source>
</evidence>
<dbReference type="NCBIfam" id="NF005243">
    <property type="entry name" value="PRK06753.1"/>
    <property type="match status" value="1"/>
</dbReference>
<feature type="domain" description="FAD-binding" evidence="3">
    <location>
        <begin position="4"/>
        <end position="339"/>
    </location>
</feature>
<dbReference type="GO" id="GO:0004497">
    <property type="term" value="F:monooxygenase activity"/>
    <property type="evidence" value="ECO:0007669"/>
    <property type="project" value="UniProtKB-KW"/>
</dbReference>
<keyword evidence="5" id="KW-1185">Reference proteome</keyword>
<dbReference type="AlphaFoldDB" id="A0A8T9SYT2"/>
<dbReference type="RefSeq" id="WP_245094529.1">
    <property type="nucleotide sequence ID" value="NZ_CP095053.1"/>
</dbReference>
<dbReference type="InterPro" id="IPR002938">
    <property type="entry name" value="FAD-bd"/>
</dbReference>
<evidence type="ECO:0000256" key="1">
    <source>
        <dbReference type="ARBA" id="ARBA00023002"/>
    </source>
</evidence>
<keyword evidence="1" id="KW-0560">Oxidoreductase</keyword>
<name>A0A8T9SYT2_9BACT</name>
<dbReference type="PANTHER" id="PTHR13789">
    <property type="entry name" value="MONOOXYGENASE"/>
    <property type="match status" value="1"/>
</dbReference>
<dbReference type="InterPro" id="IPR036188">
    <property type="entry name" value="FAD/NAD-bd_sf"/>
</dbReference>
<dbReference type="GO" id="GO:0071949">
    <property type="term" value="F:FAD binding"/>
    <property type="evidence" value="ECO:0007669"/>
    <property type="project" value="InterPro"/>
</dbReference>
<dbReference type="SUPFAM" id="SSF51905">
    <property type="entry name" value="FAD/NAD(P)-binding domain"/>
    <property type="match status" value="1"/>
</dbReference>
<dbReference type="InterPro" id="IPR050493">
    <property type="entry name" value="FAD-dep_Monooxygenase_BioMet"/>
</dbReference>
<dbReference type="EMBL" id="CP095053">
    <property type="protein sequence ID" value="UOR05893.1"/>
    <property type="molecule type" value="Genomic_DNA"/>
</dbReference>
<accession>A0A8T9SYT2</accession>
<gene>
    <name evidence="4" type="ORF">MUN82_02045</name>
</gene>
<dbReference type="KEGG" id="haei:MUN82_02045"/>
<dbReference type="Proteomes" id="UP000829925">
    <property type="component" value="Chromosome"/>
</dbReference>
<keyword evidence="2 4" id="KW-0503">Monooxygenase</keyword>
<dbReference type="PANTHER" id="PTHR13789:SF309">
    <property type="entry name" value="PUTATIVE (AFU_ORTHOLOGUE AFUA_6G14510)-RELATED"/>
    <property type="match status" value="1"/>
</dbReference>
<evidence type="ECO:0000313" key="4">
    <source>
        <dbReference type="EMBL" id="UOR05893.1"/>
    </source>
</evidence>